<keyword evidence="3" id="KW-1185">Reference proteome</keyword>
<gene>
    <name evidence="2" type="ORF">EYF80_004048</name>
</gene>
<feature type="compositionally biased region" description="Basic and acidic residues" evidence="1">
    <location>
        <begin position="1"/>
        <end position="20"/>
    </location>
</feature>
<protein>
    <submittedName>
        <fullName evidence="2">Uncharacterized protein</fullName>
    </submittedName>
</protein>
<comment type="caution">
    <text evidence="2">The sequence shown here is derived from an EMBL/GenBank/DDBJ whole genome shotgun (WGS) entry which is preliminary data.</text>
</comment>
<evidence type="ECO:0000256" key="1">
    <source>
        <dbReference type="SAM" id="MobiDB-lite"/>
    </source>
</evidence>
<dbReference type="EMBL" id="SRLO01000019">
    <property type="protein sequence ID" value="TNN85801.1"/>
    <property type="molecule type" value="Genomic_DNA"/>
</dbReference>
<organism evidence="2 3">
    <name type="scientific">Liparis tanakae</name>
    <name type="common">Tanaka's snailfish</name>
    <dbReference type="NCBI Taxonomy" id="230148"/>
    <lineage>
        <taxon>Eukaryota</taxon>
        <taxon>Metazoa</taxon>
        <taxon>Chordata</taxon>
        <taxon>Craniata</taxon>
        <taxon>Vertebrata</taxon>
        <taxon>Euteleostomi</taxon>
        <taxon>Actinopterygii</taxon>
        <taxon>Neopterygii</taxon>
        <taxon>Teleostei</taxon>
        <taxon>Neoteleostei</taxon>
        <taxon>Acanthomorphata</taxon>
        <taxon>Eupercaria</taxon>
        <taxon>Perciformes</taxon>
        <taxon>Cottioidei</taxon>
        <taxon>Cottales</taxon>
        <taxon>Liparidae</taxon>
        <taxon>Liparis</taxon>
    </lineage>
</organism>
<proteinExistence type="predicted"/>
<accession>A0A4Z2J783</accession>
<reference evidence="2 3" key="1">
    <citation type="submission" date="2019-03" db="EMBL/GenBank/DDBJ databases">
        <title>First draft genome of Liparis tanakae, snailfish: a comprehensive survey of snailfish specific genes.</title>
        <authorList>
            <person name="Kim W."/>
            <person name="Song I."/>
            <person name="Jeong J.-H."/>
            <person name="Kim D."/>
            <person name="Kim S."/>
            <person name="Ryu S."/>
            <person name="Song J.Y."/>
            <person name="Lee S.K."/>
        </authorList>
    </citation>
    <scope>NUCLEOTIDE SEQUENCE [LARGE SCALE GENOMIC DNA]</scope>
    <source>
        <tissue evidence="2">Muscle</tissue>
    </source>
</reference>
<dbReference type="Proteomes" id="UP000314294">
    <property type="component" value="Unassembled WGS sequence"/>
</dbReference>
<evidence type="ECO:0000313" key="2">
    <source>
        <dbReference type="EMBL" id="TNN85801.1"/>
    </source>
</evidence>
<evidence type="ECO:0000313" key="3">
    <source>
        <dbReference type="Proteomes" id="UP000314294"/>
    </source>
</evidence>
<name>A0A4Z2J783_9TELE</name>
<dbReference type="AlphaFoldDB" id="A0A4Z2J783"/>
<sequence>MPDRQSETDGREATEYNEAKRVKRHEGSEDDEKDRTKAQTVMCPDIPKILIKPGERAPALQPSCAPSPHTHSGAVGGVFLARLPLARYCAKCDIGNAFTTGCTPCDLLEHFSLPERGCWEEAITPSDILVMRENEYFLDSRMCWMASWTAGSIPWLMLLIRADSFMGIRTIMGKFSPSLANQLLSCPCLVRSLHTLARAG</sequence>
<feature type="region of interest" description="Disordered" evidence="1">
    <location>
        <begin position="1"/>
        <end position="39"/>
    </location>
</feature>